<dbReference type="RefSeq" id="WP_073183109.1">
    <property type="nucleotide sequence ID" value="NZ_FQXI01000001.1"/>
</dbReference>
<dbReference type="Proteomes" id="UP000184032">
    <property type="component" value="Unassembled WGS sequence"/>
</dbReference>
<name>A0A1M5PH52_9FIRM</name>
<dbReference type="STRING" id="1120995.SAMN02745245_00323"/>
<reference evidence="3" key="1">
    <citation type="submission" date="2016-11" db="EMBL/GenBank/DDBJ databases">
        <authorList>
            <person name="Varghese N."/>
            <person name="Submissions S."/>
        </authorList>
    </citation>
    <scope>NUCLEOTIDE SEQUENCE [LARGE SCALE GENOMIC DNA]</scope>
    <source>
        <strain evidence="3">DSM 21120</strain>
    </source>
</reference>
<organism evidence="2 3">
    <name type="scientific">Anaerosphaera aminiphila DSM 21120</name>
    <dbReference type="NCBI Taxonomy" id="1120995"/>
    <lineage>
        <taxon>Bacteria</taxon>
        <taxon>Bacillati</taxon>
        <taxon>Bacillota</taxon>
        <taxon>Tissierellia</taxon>
        <taxon>Tissierellales</taxon>
        <taxon>Peptoniphilaceae</taxon>
        <taxon>Anaerosphaera</taxon>
    </lineage>
</organism>
<accession>A0A1M5PH52</accession>
<sequence length="62" mass="7113">MKKIIITISILLSILLMGLKTINNPHNTDSINIEPIPKEKSLENNNPTTNNGYVEKREFCRF</sequence>
<proteinExistence type="predicted"/>
<evidence type="ECO:0000256" key="1">
    <source>
        <dbReference type="SAM" id="MobiDB-lite"/>
    </source>
</evidence>
<dbReference type="EMBL" id="FQXI01000001">
    <property type="protein sequence ID" value="SHH01041.1"/>
    <property type="molecule type" value="Genomic_DNA"/>
</dbReference>
<keyword evidence="3" id="KW-1185">Reference proteome</keyword>
<dbReference type="AlphaFoldDB" id="A0A1M5PH52"/>
<evidence type="ECO:0000313" key="2">
    <source>
        <dbReference type="EMBL" id="SHH01041.1"/>
    </source>
</evidence>
<evidence type="ECO:0000313" key="3">
    <source>
        <dbReference type="Proteomes" id="UP000184032"/>
    </source>
</evidence>
<feature type="region of interest" description="Disordered" evidence="1">
    <location>
        <begin position="29"/>
        <end position="50"/>
    </location>
</feature>
<protein>
    <submittedName>
        <fullName evidence="2">Uncharacterized protein</fullName>
    </submittedName>
</protein>
<gene>
    <name evidence="2" type="ORF">SAMN02745245_00323</name>
</gene>